<dbReference type="EMBL" id="JACHNC010000001">
    <property type="protein sequence ID" value="MBB4752485.1"/>
    <property type="molecule type" value="Genomic_DNA"/>
</dbReference>
<evidence type="ECO:0000313" key="2">
    <source>
        <dbReference type="EMBL" id="GIE46293.1"/>
    </source>
</evidence>
<evidence type="ECO:0000259" key="1">
    <source>
        <dbReference type="Pfam" id="PF12867"/>
    </source>
</evidence>
<dbReference type="Pfam" id="PF12867">
    <property type="entry name" value="DinB_2"/>
    <property type="match status" value="1"/>
</dbReference>
<dbReference type="Proteomes" id="UP000631312">
    <property type="component" value="Unassembled WGS sequence"/>
</dbReference>
<gene>
    <name evidence="2" type="ORF">Alo02nite_91910</name>
    <name evidence="3" type="ORF">BJ964_006646</name>
</gene>
<sequence length="188" mass="21550">MDIDWNAELLDQLEWHWDNQLRPRLDGLTDDEYFWQPARDCWTLTRRAESTAPMPLGAGDFTMDYAPPPYDREPVTTIAWRLAHLIAVLGPPDAFHFDQPWTGHGQHVIDYAGTAETALRQLDEGHDAWVRDVRNLGTAGLIQPQGKLSPPQYADVPMARLVMHIHREVIHHGAEICLLRDLYLRKDG</sequence>
<reference evidence="2 5" key="2">
    <citation type="submission" date="2021-01" db="EMBL/GenBank/DDBJ databases">
        <title>Whole genome shotgun sequence of Actinoplanes lobatus NBRC 12513.</title>
        <authorList>
            <person name="Komaki H."/>
            <person name="Tamura T."/>
        </authorList>
    </citation>
    <scope>NUCLEOTIDE SEQUENCE [LARGE SCALE GENOMIC DNA]</scope>
    <source>
        <strain evidence="2 5">NBRC 12513</strain>
    </source>
</reference>
<evidence type="ECO:0000313" key="5">
    <source>
        <dbReference type="Proteomes" id="UP000631312"/>
    </source>
</evidence>
<dbReference type="InterPro" id="IPR024775">
    <property type="entry name" value="DinB-like"/>
</dbReference>
<organism evidence="3 4">
    <name type="scientific">Actinoplanes lobatus</name>
    <dbReference type="NCBI Taxonomy" id="113568"/>
    <lineage>
        <taxon>Bacteria</taxon>
        <taxon>Bacillati</taxon>
        <taxon>Actinomycetota</taxon>
        <taxon>Actinomycetes</taxon>
        <taxon>Micromonosporales</taxon>
        <taxon>Micromonosporaceae</taxon>
        <taxon>Actinoplanes</taxon>
    </lineage>
</organism>
<comment type="caution">
    <text evidence="3">The sequence shown here is derived from an EMBL/GenBank/DDBJ whole genome shotgun (WGS) entry which is preliminary data.</text>
</comment>
<evidence type="ECO:0000313" key="4">
    <source>
        <dbReference type="Proteomes" id="UP000590511"/>
    </source>
</evidence>
<keyword evidence="5" id="KW-1185">Reference proteome</keyword>
<reference evidence="3 4" key="1">
    <citation type="submission" date="2020-08" db="EMBL/GenBank/DDBJ databases">
        <title>Sequencing the genomes of 1000 actinobacteria strains.</title>
        <authorList>
            <person name="Klenk H.-P."/>
        </authorList>
    </citation>
    <scope>NUCLEOTIDE SEQUENCE [LARGE SCALE GENOMIC DNA]</scope>
    <source>
        <strain evidence="3 4">DSM 43150</strain>
    </source>
</reference>
<accession>A0A7W7HL77</accession>
<evidence type="ECO:0000313" key="3">
    <source>
        <dbReference type="EMBL" id="MBB4752485.1"/>
    </source>
</evidence>
<proteinExistence type="predicted"/>
<dbReference type="AlphaFoldDB" id="A0A7W7HL77"/>
<feature type="domain" description="DinB-like" evidence="1">
    <location>
        <begin position="12"/>
        <end position="176"/>
    </location>
</feature>
<name>A0A7W7HL77_9ACTN</name>
<dbReference type="RefSeq" id="WP_203832966.1">
    <property type="nucleotide sequence ID" value="NZ_BOMP01000197.1"/>
</dbReference>
<dbReference type="Proteomes" id="UP000590511">
    <property type="component" value="Unassembled WGS sequence"/>
</dbReference>
<protein>
    <recommendedName>
        <fullName evidence="1">DinB-like domain-containing protein</fullName>
    </recommendedName>
</protein>
<dbReference type="EMBL" id="BOMP01000197">
    <property type="protein sequence ID" value="GIE46293.1"/>
    <property type="molecule type" value="Genomic_DNA"/>
</dbReference>
<dbReference type="InterPro" id="IPR034660">
    <property type="entry name" value="DinB/YfiT-like"/>
</dbReference>
<dbReference type="SUPFAM" id="SSF109854">
    <property type="entry name" value="DinB/YfiT-like putative metalloenzymes"/>
    <property type="match status" value="1"/>
</dbReference>